<dbReference type="SUPFAM" id="SSF51905">
    <property type="entry name" value="FAD/NAD(P)-binding domain"/>
    <property type="match status" value="1"/>
</dbReference>
<dbReference type="Proteomes" id="UP001497444">
    <property type="component" value="Chromosome 8"/>
</dbReference>
<keyword evidence="3" id="KW-1185">Reference proteome</keyword>
<dbReference type="PANTHER" id="PTHR13847:SF281">
    <property type="entry name" value="FAD DEPENDENT OXIDOREDUCTASE DOMAIN-CONTAINING PROTEIN"/>
    <property type="match status" value="1"/>
</dbReference>
<protein>
    <recommendedName>
        <fullName evidence="1">FAD dependent oxidoreductase domain-containing protein</fullName>
    </recommendedName>
</protein>
<accession>A0ABP0XIE1</accession>
<dbReference type="Pfam" id="PF01266">
    <property type="entry name" value="DAO"/>
    <property type="match status" value="1"/>
</dbReference>
<evidence type="ECO:0000313" key="3">
    <source>
        <dbReference type="Proteomes" id="UP001497444"/>
    </source>
</evidence>
<dbReference type="Gene3D" id="3.30.9.10">
    <property type="entry name" value="D-Amino Acid Oxidase, subunit A, domain 2"/>
    <property type="match status" value="1"/>
</dbReference>
<feature type="domain" description="FAD dependent oxidoreductase" evidence="1">
    <location>
        <begin position="57"/>
        <end position="260"/>
    </location>
</feature>
<proteinExistence type="predicted"/>
<gene>
    <name evidence="2" type="ORF">CSSPJE1EN1_LOCUS23154</name>
</gene>
<evidence type="ECO:0000313" key="2">
    <source>
        <dbReference type="EMBL" id="CAK9277676.1"/>
    </source>
</evidence>
<name>A0ABP0XIE1_9BRYO</name>
<dbReference type="PANTHER" id="PTHR13847">
    <property type="entry name" value="SARCOSINE DEHYDROGENASE-RELATED"/>
    <property type="match status" value="1"/>
</dbReference>
<sequence>MHERMRGDLQGAAVQQQVQAGAEMIEKVPIPGLRPTVWDQTQQKVKYPKLLRKAVTDVVVVGAGIAGLTVAYNLAKEGKKVVVLESRVRAGGQTGRTSAHTMPWYDDFYHQVEDVHGLYVAQIVAEIYKTAIGWVERTVEEEGIQCNFARVDVYLFPHAHTKEAHDKLLKEFVACQNLGVKVEMQELGNDPASGKIGTAIQFANAAEFHPLLYINGLADAIVKKGGKIYEETRVMKCEGTKVTTEEAFQVTANALVITTNSPINHDLLIHA</sequence>
<dbReference type="InterPro" id="IPR006076">
    <property type="entry name" value="FAD-dep_OxRdtase"/>
</dbReference>
<organism evidence="2 3">
    <name type="scientific">Sphagnum jensenii</name>
    <dbReference type="NCBI Taxonomy" id="128206"/>
    <lineage>
        <taxon>Eukaryota</taxon>
        <taxon>Viridiplantae</taxon>
        <taxon>Streptophyta</taxon>
        <taxon>Embryophyta</taxon>
        <taxon>Bryophyta</taxon>
        <taxon>Sphagnophytina</taxon>
        <taxon>Sphagnopsida</taxon>
        <taxon>Sphagnales</taxon>
        <taxon>Sphagnaceae</taxon>
        <taxon>Sphagnum</taxon>
    </lineage>
</organism>
<dbReference type="EMBL" id="OZ020103">
    <property type="protein sequence ID" value="CAK9277676.1"/>
    <property type="molecule type" value="Genomic_DNA"/>
</dbReference>
<evidence type="ECO:0000259" key="1">
    <source>
        <dbReference type="Pfam" id="PF01266"/>
    </source>
</evidence>
<dbReference type="Gene3D" id="3.50.50.60">
    <property type="entry name" value="FAD/NAD(P)-binding domain"/>
    <property type="match status" value="1"/>
</dbReference>
<dbReference type="InterPro" id="IPR036188">
    <property type="entry name" value="FAD/NAD-bd_sf"/>
</dbReference>
<reference evidence="2" key="1">
    <citation type="submission" date="2024-02" db="EMBL/GenBank/DDBJ databases">
        <authorList>
            <consortium name="ELIXIR-Norway"/>
            <consortium name="Elixir Norway"/>
        </authorList>
    </citation>
    <scope>NUCLEOTIDE SEQUENCE</scope>
</reference>